<dbReference type="Proteomes" id="UP000287166">
    <property type="component" value="Unassembled WGS sequence"/>
</dbReference>
<accession>A0A401G6D3</accession>
<reference evidence="2 3" key="1">
    <citation type="journal article" date="2018" name="Sci. Rep.">
        <title>Genome sequence of the cauliflower mushroom Sparassis crispa (Hanabiratake) and its association with beneficial usage.</title>
        <authorList>
            <person name="Kiyama R."/>
            <person name="Furutani Y."/>
            <person name="Kawaguchi K."/>
            <person name="Nakanishi T."/>
        </authorList>
    </citation>
    <scope>NUCLEOTIDE SEQUENCE [LARGE SCALE GENOMIC DNA]</scope>
</reference>
<feature type="compositionally biased region" description="Acidic residues" evidence="1">
    <location>
        <begin position="630"/>
        <end position="648"/>
    </location>
</feature>
<proteinExistence type="predicted"/>
<dbReference type="AlphaFoldDB" id="A0A401G6D3"/>
<organism evidence="2 3">
    <name type="scientific">Sparassis crispa</name>
    <dbReference type="NCBI Taxonomy" id="139825"/>
    <lineage>
        <taxon>Eukaryota</taxon>
        <taxon>Fungi</taxon>
        <taxon>Dikarya</taxon>
        <taxon>Basidiomycota</taxon>
        <taxon>Agaricomycotina</taxon>
        <taxon>Agaricomycetes</taxon>
        <taxon>Polyporales</taxon>
        <taxon>Sparassidaceae</taxon>
        <taxon>Sparassis</taxon>
    </lineage>
</organism>
<dbReference type="GeneID" id="38774624"/>
<sequence>MATPPTIITKDKRIHWKTAECNILDEKCAMFLQCSSAEEQDKVKHATVAALKAEFTRFHGISDEVLSEKVHNYLRNENQHEKKAEPRASFRDKSIFTPCSRLPGPSRVWARDEVNIAAVREEVGKLEDEGKVNSANHAAVTSSIKASHYKALSEEEKKEWEDIMKHKREKKGKQIHDEEIKHNQSVLFYKVADDLHALIGDGHGQAGEDVVFHLRMVYKPRDSPPQSTCVDVTRNDDVQGFNKFEGGNTAKGERWARYVGELYPIAPVPTLDRGSDGMPLLPEVEKNWTFTRCGEQLKLYIEAMWKHAHARNGDIPNLPWDSLCNATCNVVSEGWQGSIGDPLDMGPAEVMGLYLRMLMAQNDADAFHFVPDPIDATRHSALSQVDSEDDDEDAVVLTPSRKKLPLRQVKKTSAELPQSSVQLNNRHLNGAGDGVSEGAARSIDDGEGRIIHKGKGRGIVIDEHCGIVVDERCGIVDNEGHNVVEVKGLSVIKGKGCAFVKSKGHDVIGGEGCGVIGGEGHGIVQGSCDIVEGESHGVVGGEGRGVVEGSRGIIEGEGFGVVKGKGHGVIEGSRSTVEDEARGVIESEARGVVEGKACGVIEGESCEGEGSSVGENVDGGEGIGNTEGGNDSDMDADGEVDPGEDVELDNSTGQEMQVKMGMKRKRNDRQLPHTAAAKKGKAVVIVKKSSYVILTTLMCI</sequence>
<evidence type="ECO:0000313" key="2">
    <source>
        <dbReference type="EMBL" id="GBE77707.1"/>
    </source>
</evidence>
<dbReference type="OrthoDB" id="3095164at2759"/>
<evidence type="ECO:0000313" key="3">
    <source>
        <dbReference type="Proteomes" id="UP000287166"/>
    </source>
</evidence>
<dbReference type="RefSeq" id="XP_027608620.1">
    <property type="nucleotide sequence ID" value="XM_027752819.1"/>
</dbReference>
<evidence type="ECO:0000256" key="1">
    <source>
        <dbReference type="SAM" id="MobiDB-lite"/>
    </source>
</evidence>
<protein>
    <submittedName>
        <fullName evidence="2">Uncharacterized protein</fullName>
    </submittedName>
</protein>
<feature type="region of interest" description="Disordered" evidence="1">
    <location>
        <begin position="604"/>
        <end position="649"/>
    </location>
</feature>
<dbReference type="EMBL" id="BFAD01000001">
    <property type="protein sequence ID" value="GBE77707.1"/>
    <property type="molecule type" value="Genomic_DNA"/>
</dbReference>
<name>A0A401G6D3_9APHY</name>
<keyword evidence="3" id="KW-1185">Reference proteome</keyword>
<dbReference type="InParanoid" id="A0A401G6D3"/>
<comment type="caution">
    <text evidence="2">The sequence shown here is derived from an EMBL/GenBank/DDBJ whole genome shotgun (WGS) entry which is preliminary data.</text>
</comment>
<dbReference type="STRING" id="139825.A0A401G6D3"/>
<gene>
    <name evidence="2" type="ORF">SCP_0105890</name>
</gene>
<feature type="compositionally biased region" description="Low complexity" evidence="1">
    <location>
        <begin position="604"/>
        <end position="616"/>
    </location>
</feature>
<feature type="compositionally biased region" description="Gly residues" evidence="1">
    <location>
        <begin position="617"/>
        <end position="627"/>
    </location>
</feature>